<dbReference type="Proteomes" id="UP000054342">
    <property type="component" value="Unassembled WGS sequence"/>
</dbReference>
<reference evidence="1 2" key="1">
    <citation type="submission" date="2015-01" db="EMBL/GenBank/DDBJ databases">
        <title>The Genome Sequence of Exophiala xenobiotica CBS118157.</title>
        <authorList>
            <consortium name="The Broad Institute Genomics Platform"/>
            <person name="Cuomo C."/>
            <person name="de Hoog S."/>
            <person name="Gorbushina A."/>
            <person name="Stielow B."/>
            <person name="Teixiera M."/>
            <person name="Abouelleil A."/>
            <person name="Chapman S.B."/>
            <person name="Priest M."/>
            <person name="Young S.K."/>
            <person name="Wortman J."/>
            <person name="Nusbaum C."/>
            <person name="Birren B."/>
        </authorList>
    </citation>
    <scope>NUCLEOTIDE SEQUENCE [LARGE SCALE GENOMIC DNA]</scope>
    <source>
        <strain evidence="1 2">CBS 118157</strain>
    </source>
</reference>
<dbReference type="GeneID" id="25330058"/>
<keyword evidence="2" id="KW-1185">Reference proteome</keyword>
<evidence type="ECO:0000313" key="2">
    <source>
        <dbReference type="Proteomes" id="UP000054342"/>
    </source>
</evidence>
<dbReference type="RefSeq" id="XP_013313103.1">
    <property type="nucleotide sequence ID" value="XM_013457649.1"/>
</dbReference>
<sequence>MDFMDFFGGHRVMLGQRGGRHDPAMMFYGPRVRLAALAIPERRRRRRPAHIIYDDYDSDSDDSDYDYDYRHIRRRRHCCRPRVTFNNYIYR</sequence>
<proteinExistence type="predicted"/>
<gene>
    <name evidence="1" type="ORF">PV05_08150</name>
</gene>
<protein>
    <submittedName>
        <fullName evidence="1">Uncharacterized protein</fullName>
    </submittedName>
</protein>
<evidence type="ECO:0000313" key="1">
    <source>
        <dbReference type="EMBL" id="KIW52519.1"/>
    </source>
</evidence>
<accession>A0A0D2EXK5</accession>
<dbReference type="OrthoDB" id="4121129at2759"/>
<organism evidence="1 2">
    <name type="scientific">Exophiala xenobiotica</name>
    <dbReference type="NCBI Taxonomy" id="348802"/>
    <lineage>
        <taxon>Eukaryota</taxon>
        <taxon>Fungi</taxon>
        <taxon>Dikarya</taxon>
        <taxon>Ascomycota</taxon>
        <taxon>Pezizomycotina</taxon>
        <taxon>Eurotiomycetes</taxon>
        <taxon>Chaetothyriomycetidae</taxon>
        <taxon>Chaetothyriales</taxon>
        <taxon>Herpotrichiellaceae</taxon>
        <taxon>Exophiala</taxon>
    </lineage>
</organism>
<dbReference type="EMBL" id="KN847321">
    <property type="protein sequence ID" value="KIW52519.1"/>
    <property type="molecule type" value="Genomic_DNA"/>
</dbReference>
<dbReference type="HOGENOM" id="CLU_2427060_0_0_1"/>
<dbReference type="AlphaFoldDB" id="A0A0D2EXK5"/>
<name>A0A0D2EXK5_9EURO</name>